<dbReference type="EMBL" id="KN847523">
    <property type="protein sequence ID" value="KIV91844.1"/>
    <property type="molecule type" value="Genomic_DNA"/>
</dbReference>
<dbReference type="Proteomes" id="UP000054302">
    <property type="component" value="Unassembled WGS sequence"/>
</dbReference>
<dbReference type="PANTHER" id="PTHR42815:SF2">
    <property type="entry name" value="FAD-BINDING, PUTATIVE (AFU_ORTHOLOGUE AFUA_6G07600)-RELATED"/>
    <property type="match status" value="1"/>
</dbReference>
<dbReference type="SUPFAM" id="SSF52343">
    <property type="entry name" value="Ferredoxin reductase-like, C-terminal NADP-linked domain"/>
    <property type="match status" value="1"/>
</dbReference>
<dbReference type="Gene3D" id="2.30.110.10">
    <property type="entry name" value="Electron Transport, Fmn-binding Protein, Chain A"/>
    <property type="match status" value="1"/>
</dbReference>
<dbReference type="OrthoDB" id="436496at2759"/>
<keyword evidence="4" id="KW-1185">Reference proteome</keyword>
<dbReference type="PANTHER" id="PTHR42815">
    <property type="entry name" value="FAD-BINDING, PUTATIVE (AFU_ORTHOLOGUE AFUA_6G07600)-RELATED"/>
    <property type="match status" value="1"/>
</dbReference>
<feature type="region of interest" description="Disordered" evidence="1">
    <location>
        <begin position="142"/>
        <end position="162"/>
    </location>
</feature>
<dbReference type="GO" id="GO:0016491">
    <property type="term" value="F:oxidoreductase activity"/>
    <property type="evidence" value="ECO:0007669"/>
    <property type="project" value="InterPro"/>
</dbReference>
<evidence type="ECO:0000313" key="4">
    <source>
        <dbReference type="Proteomes" id="UP000054302"/>
    </source>
</evidence>
<dbReference type="SUPFAM" id="SSF63380">
    <property type="entry name" value="Riboflavin synthase domain-like"/>
    <property type="match status" value="1"/>
</dbReference>
<evidence type="ECO:0000313" key="3">
    <source>
        <dbReference type="EMBL" id="KIV91844.1"/>
    </source>
</evidence>
<dbReference type="InterPro" id="IPR039261">
    <property type="entry name" value="FNR_nucleotide-bd"/>
</dbReference>
<evidence type="ECO:0000259" key="2">
    <source>
        <dbReference type="PROSITE" id="PS51384"/>
    </source>
</evidence>
<dbReference type="Gene3D" id="3.40.50.80">
    <property type="entry name" value="Nucleotide-binding domain of ferredoxin-NADP reductase (FNR) module"/>
    <property type="match status" value="1"/>
</dbReference>
<proteinExistence type="predicted"/>
<evidence type="ECO:0000256" key="1">
    <source>
        <dbReference type="SAM" id="MobiDB-lite"/>
    </source>
</evidence>
<organism evidence="3 4">
    <name type="scientific">Exophiala mesophila</name>
    <name type="common">Black yeast-like fungus</name>
    <dbReference type="NCBI Taxonomy" id="212818"/>
    <lineage>
        <taxon>Eukaryota</taxon>
        <taxon>Fungi</taxon>
        <taxon>Dikarya</taxon>
        <taxon>Ascomycota</taxon>
        <taxon>Pezizomycotina</taxon>
        <taxon>Eurotiomycetes</taxon>
        <taxon>Chaetothyriomycetidae</taxon>
        <taxon>Chaetothyriales</taxon>
        <taxon>Herpotrichiellaceae</taxon>
        <taxon>Exophiala</taxon>
    </lineage>
</organism>
<gene>
    <name evidence="3" type="ORF">PV10_06337</name>
</gene>
<dbReference type="InterPro" id="IPR017927">
    <property type="entry name" value="FAD-bd_FR_type"/>
</dbReference>
<dbReference type="RefSeq" id="XP_016223418.1">
    <property type="nucleotide sequence ID" value="XM_016371125.1"/>
</dbReference>
<reference evidence="3 4" key="1">
    <citation type="submission" date="2015-01" db="EMBL/GenBank/DDBJ databases">
        <title>The Genome Sequence of Exophiala mesophila CBS40295.</title>
        <authorList>
            <consortium name="The Broad Institute Genomics Platform"/>
            <person name="Cuomo C."/>
            <person name="de Hoog S."/>
            <person name="Gorbushina A."/>
            <person name="Stielow B."/>
            <person name="Teixiera M."/>
            <person name="Abouelleil A."/>
            <person name="Chapman S.B."/>
            <person name="Priest M."/>
            <person name="Young S.K."/>
            <person name="Wortman J."/>
            <person name="Nusbaum C."/>
            <person name="Birren B."/>
        </authorList>
    </citation>
    <scope>NUCLEOTIDE SEQUENCE [LARGE SCALE GENOMIC DNA]</scope>
    <source>
        <strain evidence="3 4">CBS 40295</strain>
    </source>
</reference>
<dbReference type="Gene3D" id="2.40.30.10">
    <property type="entry name" value="Translation factors"/>
    <property type="match status" value="1"/>
</dbReference>
<accession>A0A0D1ZD23</accession>
<dbReference type="AlphaFoldDB" id="A0A0D1ZD23"/>
<dbReference type="HOGENOM" id="CLU_017006_2_0_1"/>
<dbReference type="PROSITE" id="PS51384">
    <property type="entry name" value="FAD_FR"/>
    <property type="match status" value="1"/>
</dbReference>
<dbReference type="VEuPathDB" id="FungiDB:PV10_06337"/>
<feature type="domain" description="FAD-binding FR-type" evidence="2">
    <location>
        <begin position="366"/>
        <end position="488"/>
    </location>
</feature>
<feature type="compositionally biased region" description="Acidic residues" evidence="1">
    <location>
        <begin position="144"/>
        <end position="154"/>
    </location>
</feature>
<dbReference type="STRING" id="212818.A0A0D1ZD23"/>
<protein>
    <recommendedName>
        <fullName evidence="2">FAD-binding FR-type domain-containing protein</fullName>
    </recommendedName>
</protein>
<sequence length="625" mass="68410">MAYHMAFEWHTGERAIQKRVGVDDHGDNPTSPFLAATFAARIPRYPLMAVGTLDDQDRPWATLWGTGSPPLSQAIAQNVIAIRSEVDASFDPVVEAIWNGQDDGEIVRHEGAGKIFSALGINLEQRSRLKLAGKIIAGSLNAPDEAEPASEDDGTTSGKPGNIQLAASIEQCVPNCPKYINKRIITSSTPKPLLLSDSTHLSQAALDLIKNADTMFVASVHEHEDMDANIRGGPQGFIRVAQPQSLEEASTIVWPEYSGNNLYQTLGNLEATPKAGIVIPNFETGDVLYVTGTTQVLVGGEASAVIAKSKLAVSLKLTGARLVQDGLAYRGTTVEDGTHGRSPYNPRVRTLITENHEEFAKTPGEDAPVTAQLVEKTKLTPTISRYRFALSDPAILGPWKAGQYVAMDFSHELYMGYSHMRDDDPTSLNDDFLRTFTVSSSPNSLGEHGEEFEITVRRVGNVTKWLEWQRPGMAEIGIRGFGGEFIFDQENHQTIGFIAAGIGITPLIGQVKDLDLTRVITLWSLGVRDTGIAVDLLQQHPELKTMLTIFLTGSEDILSNEEEKKSLQALLDTGVKIERRRLSQEDLTAADEKVGNWYLCTAPAMRKQVQAWLPGKSIAFENFDY</sequence>
<dbReference type="GeneID" id="27324182"/>
<dbReference type="InterPro" id="IPR012349">
    <property type="entry name" value="Split_barrel_FMN-bd"/>
</dbReference>
<dbReference type="OMA" id="LICCAVP"/>
<name>A0A0D1ZD23_EXOME</name>
<dbReference type="InterPro" id="IPR017938">
    <property type="entry name" value="Riboflavin_synthase-like_b-brl"/>
</dbReference>